<feature type="transmembrane region" description="Helical" evidence="6">
    <location>
        <begin position="109"/>
        <end position="126"/>
    </location>
</feature>
<organism evidence="7 8">
    <name type="scientific">Rhizophagus irregularis</name>
    <dbReference type="NCBI Taxonomy" id="588596"/>
    <lineage>
        <taxon>Eukaryota</taxon>
        <taxon>Fungi</taxon>
        <taxon>Fungi incertae sedis</taxon>
        <taxon>Mucoromycota</taxon>
        <taxon>Glomeromycotina</taxon>
        <taxon>Glomeromycetes</taxon>
        <taxon>Glomerales</taxon>
        <taxon>Glomeraceae</taxon>
        <taxon>Rhizophagus</taxon>
    </lineage>
</organism>
<evidence type="ECO:0000256" key="6">
    <source>
        <dbReference type="SAM" id="Phobius"/>
    </source>
</evidence>
<keyword evidence="2 6" id="KW-0812">Transmembrane</keyword>
<dbReference type="AlphaFoldDB" id="A0A2N0PBX3"/>
<protein>
    <recommendedName>
        <fullName evidence="9">Magnesium transporter NIPA-domain-containing protein</fullName>
    </recommendedName>
</protein>
<evidence type="ECO:0000256" key="1">
    <source>
        <dbReference type="ARBA" id="ARBA00004141"/>
    </source>
</evidence>
<feature type="compositionally biased region" description="Basic and acidic residues" evidence="5">
    <location>
        <begin position="364"/>
        <end position="374"/>
    </location>
</feature>
<evidence type="ECO:0008006" key="9">
    <source>
        <dbReference type="Google" id="ProtNLM"/>
    </source>
</evidence>
<dbReference type="SUPFAM" id="SSF103481">
    <property type="entry name" value="Multidrug resistance efflux transporter EmrE"/>
    <property type="match status" value="1"/>
</dbReference>
<proteinExistence type="predicted"/>
<feature type="region of interest" description="Disordered" evidence="5">
    <location>
        <begin position="337"/>
        <end position="374"/>
    </location>
</feature>
<dbReference type="VEuPathDB" id="FungiDB:FUN_010537"/>
<comment type="caution">
    <text evidence="7">The sequence shown here is derived from an EMBL/GenBank/DDBJ whole genome shotgun (WGS) entry which is preliminary data.</text>
</comment>
<dbReference type="Gene3D" id="1.10.3730.20">
    <property type="match status" value="1"/>
</dbReference>
<dbReference type="VEuPathDB" id="FungiDB:RhiirFUN_015827"/>
<dbReference type="GO" id="GO:0015095">
    <property type="term" value="F:magnesium ion transmembrane transporter activity"/>
    <property type="evidence" value="ECO:0007669"/>
    <property type="project" value="InterPro"/>
</dbReference>
<name>A0A2N0PBX3_9GLOM</name>
<dbReference type="Proteomes" id="UP000232722">
    <property type="component" value="Unassembled WGS sequence"/>
</dbReference>
<feature type="transmembrane region" description="Helical" evidence="6">
    <location>
        <begin position="226"/>
        <end position="244"/>
    </location>
</feature>
<gene>
    <name evidence="7" type="ORF">RhiirA5_449070</name>
</gene>
<dbReference type="PANTHER" id="PTHR12570">
    <property type="match status" value="1"/>
</dbReference>
<evidence type="ECO:0000256" key="2">
    <source>
        <dbReference type="ARBA" id="ARBA00022692"/>
    </source>
</evidence>
<dbReference type="PANTHER" id="PTHR12570:SF82">
    <property type="entry name" value="NIPA-LIKE PROTEIN 3"/>
    <property type="match status" value="1"/>
</dbReference>
<feature type="transmembrane region" description="Helical" evidence="6">
    <location>
        <begin position="284"/>
        <end position="306"/>
    </location>
</feature>
<feature type="transmembrane region" description="Helical" evidence="6">
    <location>
        <begin position="256"/>
        <end position="278"/>
    </location>
</feature>
<dbReference type="InterPro" id="IPR008521">
    <property type="entry name" value="Mg_trans_NIPA"/>
</dbReference>
<evidence type="ECO:0000313" key="8">
    <source>
        <dbReference type="Proteomes" id="UP000232722"/>
    </source>
</evidence>
<dbReference type="EMBL" id="LLXJ01001026">
    <property type="protein sequence ID" value="PKC04327.1"/>
    <property type="molecule type" value="Genomic_DNA"/>
</dbReference>
<accession>A0A2N0PBX3</accession>
<dbReference type="GO" id="GO:0016020">
    <property type="term" value="C:membrane"/>
    <property type="evidence" value="ECO:0007669"/>
    <property type="project" value="UniProtKB-SubCell"/>
</dbReference>
<reference evidence="7 8" key="2">
    <citation type="submission" date="2017-09" db="EMBL/GenBank/DDBJ databases">
        <title>Extensive intraspecific genome diversity in a model arbuscular mycorrhizal fungus.</title>
        <authorList>
            <person name="Chen E.C."/>
            <person name="Morin E."/>
            <person name="Beaudet D."/>
            <person name="Noel J."/>
            <person name="Ndikumana S."/>
            <person name="Charron P."/>
            <person name="St-Onge C."/>
            <person name="Giorgi J."/>
            <person name="Grigoriev I.V."/>
            <person name="Roux C."/>
            <person name="Martin F.M."/>
            <person name="Corradi N."/>
        </authorList>
    </citation>
    <scope>NUCLEOTIDE SEQUENCE [LARGE SCALE GENOMIC DNA]</scope>
    <source>
        <strain evidence="7 8">A5</strain>
    </source>
</reference>
<feature type="transmembrane region" description="Helical" evidence="6">
    <location>
        <begin position="186"/>
        <end position="206"/>
    </location>
</feature>
<dbReference type="Pfam" id="PF05653">
    <property type="entry name" value="Mg_trans_NIPA"/>
    <property type="match status" value="2"/>
</dbReference>
<keyword evidence="4 6" id="KW-0472">Membrane</keyword>
<feature type="transmembrane region" description="Helical" evidence="6">
    <location>
        <begin position="138"/>
        <end position="161"/>
    </location>
</feature>
<dbReference type="VEuPathDB" id="FungiDB:RhiirA1_340721"/>
<sequence length="538" mass="59891">MSESPTLNFLIGFLVSVAASIMNAAGLNLLKLDHVKNSNRPPSSQRNECGRPLWHIGLYLYIASQMIGSTIALNFLKAQWVAPLGSVSLIFNFIFARMLVGTEITKKDIVGTFVVIFSVIWINLTLEKLKSLMMRPLFIVYFSFLNIITFTLFGIALYCYWIQKNNDRKRRDNFFKGIEISRLKKAIGMTMAGVGGLVSSQTLLLAKSGVKLFTISIAGDNQFTDNLSWFILIGLAFTAVLQVYCLNTALKLHDSVLVVPMFYGFYTAMGLVNTMIYLNEISTYPPWALLLVTLGIGSLVYGVLLLSASKEEPNTDSIDSEFDDEEGMKEENMLSAGSWDATSTSGTNNSTGSHIGMLSGNGKENNKSNGERGKKFGDGRFFSISKKSSVSEPGFFRMSLLKGGKNKLRDFENTDESHHINNYPTTPHINIDDDDYIQEQPAITHSITSPATAATTYDLMLFSPTSTNINSSTVTIQPISSASNNFTPLPRHRVVDHIYEDESIMFTRSFDDLLHTDEITIDEWTNKNNNNNNENNKN</sequence>
<evidence type="ECO:0000313" key="7">
    <source>
        <dbReference type="EMBL" id="PKC04327.1"/>
    </source>
</evidence>
<keyword evidence="3 6" id="KW-1133">Transmembrane helix</keyword>
<dbReference type="InterPro" id="IPR037185">
    <property type="entry name" value="EmrE-like"/>
</dbReference>
<feature type="transmembrane region" description="Helical" evidence="6">
    <location>
        <begin position="80"/>
        <end position="100"/>
    </location>
</feature>
<feature type="compositionally biased region" description="Low complexity" evidence="5">
    <location>
        <begin position="342"/>
        <end position="353"/>
    </location>
</feature>
<reference evidence="7 8" key="1">
    <citation type="submission" date="2016-04" db="EMBL/GenBank/DDBJ databases">
        <title>Genome analyses suggest a sexual origin of heterokaryosis in a supposedly ancient asexual fungus.</title>
        <authorList>
            <person name="Ropars J."/>
            <person name="Sedzielewska K."/>
            <person name="Noel J."/>
            <person name="Charron P."/>
            <person name="Farinelli L."/>
            <person name="Marton T."/>
            <person name="Kruger M."/>
            <person name="Pelin A."/>
            <person name="Brachmann A."/>
            <person name="Corradi N."/>
        </authorList>
    </citation>
    <scope>NUCLEOTIDE SEQUENCE [LARGE SCALE GENOMIC DNA]</scope>
    <source>
        <strain evidence="7 8">A5</strain>
    </source>
</reference>
<evidence type="ECO:0000256" key="3">
    <source>
        <dbReference type="ARBA" id="ARBA00022989"/>
    </source>
</evidence>
<evidence type="ECO:0000256" key="5">
    <source>
        <dbReference type="SAM" id="MobiDB-lite"/>
    </source>
</evidence>
<comment type="subcellular location">
    <subcellularLocation>
        <location evidence="1">Membrane</location>
        <topology evidence="1">Multi-pass membrane protein</topology>
    </subcellularLocation>
</comment>
<feature type="transmembrane region" description="Helical" evidence="6">
    <location>
        <begin position="6"/>
        <end position="32"/>
    </location>
</feature>
<feature type="transmembrane region" description="Helical" evidence="6">
    <location>
        <begin position="53"/>
        <end position="74"/>
    </location>
</feature>
<evidence type="ECO:0000256" key="4">
    <source>
        <dbReference type="ARBA" id="ARBA00023136"/>
    </source>
</evidence>